<dbReference type="AlphaFoldDB" id="A0A3B0SLX4"/>
<keyword evidence="3" id="KW-0238">DNA-binding</keyword>
<evidence type="ECO:0000256" key="3">
    <source>
        <dbReference type="ARBA" id="ARBA00023125"/>
    </source>
</evidence>
<dbReference type="InterPro" id="IPR009057">
    <property type="entry name" value="Homeodomain-like_sf"/>
</dbReference>
<evidence type="ECO:0000256" key="4">
    <source>
        <dbReference type="ARBA" id="ARBA00023163"/>
    </source>
</evidence>
<reference evidence="6" key="1">
    <citation type="submission" date="2018-06" db="EMBL/GenBank/DDBJ databases">
        <authorList>
            <person name="Zhirakovskaya E."/>
        </authorList>
    </citation>
    <scope>NUCLEOTIDE SEQUENCE</scope>
</reference>
<dbReference type="PANTHER" id="PTHR47506:SF6">
    <property type="entry name" value="HTH-TYPE TRANSCRIPTIONAL REPRESSOR NEMR"/>
    <property type="match status" value="1"/>
</dbReference>
<dbReference type="Pfam" id="PF00440">
    <property type="entry name" value="TetR_N"/>
    <property type="match status" value="1"/>
</dbReference>
<keyword evidence="2" id="KW-0805">Transcription regulation</keyword>
<protein>
    <recommendedName>
        <fullName evidence="5">HTH tetR-type domain-containing protein</fullName>
    </recommendedName>
</protein>
<dbReference type="SUPFAM" id="SSF48498">
    <property type="entry name" value="Tetracyclin repressor-like, C-terminal domain"/>
    <property type="match status" value="1"/>
</dbReference>
<sequence>MRKGERRKKQILDVCVQLLVEKGYSELSFRSVATRAGIQIGNLQYYFPTRADLIRAMLTREIDRYHSEFDDWGSDEKAQNPQDTLLKTIDYLLGDQKTQNSCIVIWELWALAAHDVDAASLMNEYYQTYLSSMTELIRKMRLDLTPARANRISLLIVAMIEGASLFRGYQKPRIAATRGIEKDIKSAIISLIENA</sequence>
<dbReference type="InterPro" id="IPR001647">
    <property type="entry name" value="HTH_TetR"/>
</dbReference>
<organism evidence="6">
    <name type="scientific">hydrothermal vent metagenome</name>
    <dbReference type="NCBI Taxonomy" id="652676"/>
    <lineage>
        <taxon>unclassified sequences</taxon>
        <taxon>metagenomes</taxon>
        <taxon>ecological metagenomes</taxon>
    </lineage>
</organism>
<dbReference type="Pfam" id="PF13977">
    <property type="entry name" value="TetR_C_6"/>
    <property type="match status" value="1"/>
</dbReference>
<dbReference type="EMBL" id="UOEF01000432">
    <property type="protein sequence ID" value="VAW05233.1"/>
    <property type="molecule type" value="Genomic_DNA"/>
</dbReference>
<dbReference type="PANTHER" id="PTHR47506">
    <property type="entry name" value="TRANSCRIPTIONAL REGULATORY PROTEIN"/>
    <property type="match status" value="1"/>
</dbReference>
<proteinExistence type="predicted"/>
<accession>A0A3B0SLX4</accession>
<evidence type="ECO:0000259" key="5">
    <source>
        <dbReference type="PROSITE" id="PS50977"/>
    </source>
</evidence>
<dbReference type="SUPFAM" id="SSF46689">
    <property type="entry name" value="Homeodomain-like"/>
    <property type="match status" value="1"/>
</dbReference>
<dbReference type="Gene3D" id="1.10.357.10">
    <property type="entry name" value="Tetracycline Repressor, domain 2"/>
    <property type="match status" value="1"/>
</dbReference>
<feature type="domain" description="HTH tetR-type" evidence="5">
    <location>
        <begin position="5"/>
        <end position="65"/>
    </location>
</feature>
<evidence type="ECO:0000313" key="6">
    <source>
        <dbReference type="EMBL" id="VAW05233.1"/>
    </source>
</evidence>
<keyword evidence="1" id="KW-0678">Repressor</keyword>
<evidence type="ECO:0000256" key="1">
    <source>
        <dbReference type="ARBA" id="ARBA00022491"/>
    </source>
</evidence>
<dbReference type="GO" id="GO:0003677">
    <property type="term" value="F:DNA binding"/>
    <property type="evidence" value="ECO:0007669"/>
    <property type="project" value="UniProtKB-KW"/>
</dbReference>
<dbReference type="PRINTS" id="PR00455">
    <property type="entry name" value="HTHTETR"/>
</dbReference>
<dbReference type="InterPro" id="IPR039538">
    <property type="entry name" value="BetI_C"/>
</dbReference>
<dbReference type="InterPro" id="IPR036271">
    <property type="entry name" value="Tet_transcr_reg_TetR-rel_C_sf"/>
</dbReference>
<dbReference type="PROSITE" id="PS50977">
    <property type="entry name" value="HTH_TETR_2"/>
    <property type="match status" value="1"/>
</dbReference>
<name>A0A3B0SLX4_9ZZZZ</name>
<keyword evidence="4" id="KW-0804">Transcription</keyword>
<evidence type="ECO:0000256" key="2">
    <source>
        <dbReference type="ARBA" id="ARBA00023015"/>
    </source>
</evidence>
<gene>
    <name evidence="6" type="ORF">MNBD_ALPHA04-1047</name>
</gene>